<dbReference type="CDD" id="cd02440">
    <property type="entry name" value="AdoMet_MTases"/>
    <property type="match status" value="1"/>
</dbReference>
<keyword evidence="1" id="KW-0489">Methyltransferase</keyword>
<dbReference type="Gene3D" id="3.40.50.150">
    <property type="entry name" value="Vaccinia Virus protein VP39"/>
    <property type="match status" value="1"/>
</dbReference>
<dbReference type="Pfam" id="PF13489">
    <property type="entry name" value="Methyltransf_23"/>
    <property type="match status" value="1"/>
</dbReference>
<dbReference type="GO" id="GO:0008168">
    <property type="term" value="F:methyltransferase activity"/>
    <property type="evidence" value="ECO:0007669"/>
    <property type="project" value="UniProtKB-KW"/>
</dbReference>
<dbReference type="GO" id="GO:0032259">
    <property type="term" value="P:methylation"/>
    <property type="evidence" value="ECO:0007669"/>
    <property type="project" value="UniProtKB-KW"/>
</dbReference>
<dbReference type="AlphaFoldDB" id="A0A0G0NVC1"/>
<evidence type="ECO:0000313" key="1">
    <source>
        <dbReference type="EMBL" id="KKQ89809.1"/>
    </source>
</evidence>
<dbReference type="EMBL" id="LBVP01000007">
    <property type="protein sequence ID" value="KKQ89809.1"/>
    <property type="molecule type" value="Genomic_DNA"/>
</dbReference>
<sequence>MKKDDYFQTHFAGCYYREKNNPTNQKKLKEIIYLGYKNGRILDIGCAYGFFLGEADKYGFETYGIDISKYALGQADKNTKAKLVRLNLSTDKIPFKDVDVCVMLNTLEHIPNYWQLLEEVKRILKRKGLLCLFVPTEKRWLTDPTHINFFTVNTLRFVLEKAGFKIIKIGEEGGIFQIPLGVFRLLVKGNTNFNFVPEGTGSFISCFAQKYFF</sequence>
<dbReference type="PANTHER" id="PTHR43861">
    <property type="entry name" value="TRANS-ACONITATE 2-METHYLTRANSFERASE-RELATED"/>
    <property type="match status" value="1"/>
</dbReference>
<dbReference type="Proteomes" id="UP000034893">
    <property type="component" value="Unassembled WGS sequence"/>
</dbReference>
<dbReference type="InterPro" id="IPR029063">
    <property type="entry name" value="SAM-dependent_MTases_sf"/>
</dbReference>
<name>A0A0G0NVC1_9BACT</name>
<gene>
    <name evidence="1" type="ORF">UT12_C0007G0006</name>
</gene>
<keyword evidence="1" id="KW-0808">Transferase</keyword>
<protein>
    <submittedName>
        <fullName evidence="1">Putative methyltransferase</fullName>
    </submittedName>
</protein>
<proteinExistence type="predicted"/>
<dbReference type="SUPFAM" id="SSF53335">
    <property type="entry name" value="S-adenosyl-L-methionine-dependent methyltransferases"/>
    <property type="match status" value="1"/>
</dbReference>
<evidence type="ECO:0000313" key="2">
    <source>
        <dbReference type="Proteomes" id="UP000034893"/>
    </source>
</evidence>
<accession>A0A0G0NVC1</accession>
<reference evidence="1 2" key="1">
    <citation type="journal article" date="2015" name="Nature">
        <title>rRNA introns, odd ribosomes, and small enigmatic genomes across a large radiation of phyla.</title>
        <authorList>
            <person name="Brown C.T."/>
            <person name="Hug L.A."/>
            <person name="Thomas B.C."/>
            <person name="Sharon I."/>
            <person name="Castelle C.J."/>
            <person name="Singh A."/>
            <person name="Wilkins M.J."/>
            <person name="Williams K.H."/>
            <person name="Banfield J.F."/>
        </authorList>
    </citation>
    <scope>NUCLEOTIDE SEQUENCE [LARGE SCALE GENOMIC DNA]</scope>
</reference>
<organism evidence="1 2">
    <name type="scientific">Candidatus Curtissbacteria bacterium GW2011_GWC2_38_9</name>
    <dbReference type="NCBI Taxonomy" id="1618414"/>
    <lineage>
        <taxon>Bacteria</taxon>
        <taxon>Candidatus Curtissiibacteriota</taxon>
    </lineage>
</organism>
<comment type="caution">
    <text evidence="1">The sequence shown here is derived from an EMBL/GenBank/DDBJ whole genome shotgun (WGS) entry which is preliminary data.</text>
</comment>
<dbReference type="PANTHER" id="PTHR43861:SF6">
    <property type="entry name" value="METHYLTRANSFERASE TYPE 11"/>
    <property type="match status" value="1"/>
</dbReference>